<keyword evidence="4" id="KW-0256">Endoplasmic reticulum</keyword>
<evidence type="ECO:0000259" key="7">
    <source>
        <dbReference type="Pfam" id="PF12697"/>
    </source>
</evidence>
<accession>A0AAJ0FA47</accession>
<sequence>MAAKFEFVVLYEPKNFDADVLVDIVFVHGILGDYESTWTHQESKILWPRDLLPIDFPRARIASLNYSPNFDDFFPAESAVGATSGLDRLSSGLCEALERFRQTAPKATNRPIILVAHSLGGLICTKAILETPVEGLAGVIFFGTPFVQEPEEWRPLASRFAKLVGLDDCGTLPESALTSLVDIVDDFESMIEREILDPSGLLFLSETEICKPLEGPVLEGGDAVPFGDIGDSVEEAGVDHISISRFDTPDREGYSMVLRKLIQITRGSQRPSELIDVTWTPWMKRVRAREPRFAL</sequence>
<evidence type="ECO:0000256" key="2">
    <source>
        <dbReference type="ARBA" id="ARBA00004240"/>
    </source>
</evidence>
<reference evidence="8" key="1">
    <citation type="submission" date="2023-06" db="EMBL/GenBank/DDBJ databases">
        <title>Genome-scale phylogeny and comparative genomics of the fungal order Sordariales.</title>
        <authorList>
            <consortium name="Lawrence Berkeley National Laboratory"/>
            <person name="Hensen N."/>
            <person name="Bonometti L."/>
            <person name="Westerberg I."/>
            <person name="Brannstrom I.O."/>
            <person name="Guillou S."/>
            <person name="Cros-Aarteil S."/>
            <person name="Calhoun S."/>
            <person name="Haridas S."/>
            <person name="Kuo A."/>
            <person name="Mondo S."/>
            <person name="Pangilinan J."/>
            <person name="Riley R."/>
            <person name="Labutti K."/>
            <person name="Andreopoulos B."/>
            <person name="Lipzen A."/>
            <person name="Chen C."/>
            <person name="Yanf M."/>
            <person name="Daum C."/>
            <person name="Ng V."/>
            <person name="Clum A."/>
            <person name="Steindorff A."/>
            <person name="Ohm R."/>
            <person name="Martin F."/>
            <person name="Silar P."/>
            <person name="Natvig D."/>
            <person name="Lalanne C."/>
            <person name="Gautier V."/>
            <person name="Ament-Velasquez S.L."/>
            <person name="Kruys A."/>
            <person name="Hutchinson M.I."/>
            <person name="Powell A.J."/>
            <person name="Barry K."/>
            <person name="Miller A.N."/>
            <person name="Grigoriev I.V."/>
            <person name="Debuchy R."/>
            <person name="Gladieux P."/>
            <person name="Thoren M.H."/>
            <person name="Johannesson H."/>
        </authorList>
    </citation>
    <scope>NUCLEOTIDE SEQUENCE</scope>
    <source>
        <strain evidence="8">PSN4</strain>
    </source>
</reference>
<dbReference type="GO" id="GO:0005783">
    <property type="term" value="C:endoplasmic reticulum"/>
    <property type="evidence" value="ECO:0007669"/>
    <property type="project" value="UniProtKB-SubCell"/>
</dbReference>
<keyword evidence="6" id="KW-0472">Membrane</keyword>
<feature type="domain" description="AB hydrolase-1" evidence="7">
    <location>
        <begin position="24"/>
        <end position="166"/>
    </location>
</feature>
<dbReference type="Gene3D" id="3.40.50.1820">
    <property type="entry name" value="alpha/beta hydrolase"/>
    <property type="match status" value="1"/>
</dbReference>
<gene>
    <name evidence="8" type="ORF">QBC47DRAFT_48118</name>
</gene>
<dbReference type="InterPro" id="IPR000073">
    <property type="entry name" value="AB_hydrolase_1"/>
</dbReference>
<organism evidence="8 9">
    <name type="scientific">Echria macrotheca</name>
    <dbReference type="NCBI Taxonomy" id="438768"/>
    <lineage>
        <taxon>Eukaryota</taxon>
        <taxon>Fungi</taxon>
        <taxon>Dikarya</taxon>
        <taxon>Ascomycota</taxon>
        <taxon>Pezizomycotina</taxon>
        <taxon>Sordariomycetes</taxon>
        <taxon>Sordariomycetidae</taxon>
        <taxon>Sordariales</taxon>
        <taxon>Schizotheciaceae</taxon>
        <taxon>Echria</taxon>
    </lineage>
</organism>
<dbReference type="Proteomes" id="UP001239445">
    <property type="component" value="Unassembled WGS sequence"/>
</dbReference>
<dbReference type="EMBL" id="MU839837">
    <property type="protein sequence ID" value="KAK1753795.1"/>
    <property type="molecule type" value="Genomic_DNA"/>
</dbReference>
<dbReference type="InterPro" id="IPR029058">
    <property type="entry name" value="AB_hydrolase_fold"/>
</dbReference>
<evidence type="ECO:0000256" key="4">
    <source>
        <dbReference type="ARBA" id="ARBA00022824"/>
    </source>
</evidence>
<name>A0AAJ0FA47_9PEZI</name>
<dbReference type="AlphaFoldDB" id="A0AAJ0FA47"/>
<dbReference type="InterPro" id="IPR052374">
    <property type="entry name" value="SERAC1"/>
</dbReference>
<proteinExistence type="predicted"/>
<dbReference type="PANTHER" id="PTHR48182">
    <property type="entry name" value="PROTEIN SERAC1"/>
    <property type="match status" value="1"/>
</dbReference>
<keyword evidence="9" id="KW-1185">Reference proteome</keyword>
<comment type="subcellular location">
    <subcellularLocation>
        <location evidence="2">Endoplasmic reticulum</location>
    </subcellularLocation>
    <subcellularLocation>
        <location evidence="3">Membrane</location>
    </subcellularLocation>
    <subcellularLocation>
        <location evidence="1">Mitochondrion</location>
    </subcellularLocation>
</comment>
<dbReference type="GO" id="GO:0005739">
    <property type="term" value="C:mitochondrion"/>
    <property type="evidence" value="ECO:0007669"/>
    <property type="project" value="UniProtKB-SubCell"/>
</dbReference>
<dbReference type="GO" id="GO:0016020">
    <property type="term" value="C:membrane"/>
    <property type="evidence" value="ECO:0007669"/>
    <property type="project" value="UniProtKB-SubCell"/>
</dbReference>
<protein>
    <recommendedName>
        <fullName evidence="7">AB hydrolase-1 domain-containing protein</fullName>
    </recommendedName>
</protein>
<evidence type="ECO:0000256" key="3">
    <source>
        <dbReference type="ARBA" id="ARBA00004370"/>
    </source>
</evidence>
<keyword evidence="5" id="KW-0496">Mitochondrion</keyword>
<evidence type="ECO:0000256" key="1">
    <source>
        <dbReference type="ARBA" id="ARBA00004173"/>
    </source>
</evidence>
<evidence type="ECO:0000256" key="6">
    <source>
        <dbReference type="ARBA" id="ARBA00023136"/>
    </source>
</evidence>
<dbReference type="SUPFAM" id="SSF53474">
    <property type="entry name" value="alpha/beta-Hydrolases"/>
    <property type="match status" value="1"/>
</dbReference>
<evidence type="ECO:0000313" key="9">
    <source>
        <dbReference type="Proteomes" id="UP001239445"/>
    </source>
</evidence>
<evidence type="ECO:0000256" key="5">
    <source>
        <dbReference type="ARBA" id="ARBA00023128"/>
    </source>
</evidence>
<comment type="caution">
    <text evidence="8">The sequence shown here is derived from an EMBL/GenBank/DDBJ whole genome shotgun (WGS) entry which is preliminary data.</text>
</comment>
<dbReference type="PANTHER" id="PTHR48182:SF2">
    <property type="entry name" value="PROTEIN SERAC1"/>
    <property type="match status" value="1"/>
</dbReference>
<dbReference type="Pfam" id="PF12697">
    <property type="entry name" value="Abhydrolase_6"/>
    <property type="match status" value="1"/>
</dbReference>
<evidence type="ECO:0000313" key="8">
    <source>
        <dbReference type="EMBL" id="KAK1753795.1"/>
    </source>
</evidence>